<dbReference type="Proteomes" id="UP000663870">
    <property type="component" value="Unassembled WGS sequence"/>
</dbReference>
<evidence type="ECO:0000313" key="3">
    <source>
        <dbReference type="EMBL" id="CAF0775977.1"/>
    </source>
</evidence>
<evidence type="ECO:0000313" key="2">
    <source>
        <dbReference type="EMBL" id="CAF0760410.1"/>
    </source>
</evidence>
<evidence type="ECO:0000313" key="5">
    <source>
        <dbReference type="EMBL" id="CAF3976390.1"/>
    </source>
</evidence>
<feature type="region of interest" description="Disordered" evidence="1">
    <location>
        <begin position="1"/>
        <end position="32"/>
    </location>
</feature>
<gene>
    <name evidence="5" type="ORF">JBS370_LOCUS24926</name>
    <name evidence="3" type="ORF">JXQ802_LOCUS2966</name>
    <name evidence="2" type="ORF">PYM288_LOCUS2569</name>
    <name evidence="4" type="ORF">ZHD862_LOCUS1428</name>
</gene>
<dbReference type="EMBL" id="CAJNOT010000025">
    <property type="protein sequence ID" value="CAF0781607.1"/>
    <property type="molecule type" value="Genomic_DNA"/>
</dbReference>
<dbReference type="EMBL" id="CAJNOH010000017">
    <property type="protein sequence ID" value="CAF0760410.1"/>
    <property type="molecule type" value="Genomic_DNA"/>
</dbReference>
<feature type="compositionally biased region" description="Polar residues" evidence="1">
    <location>
        <begin position="1"/>
        <end position="10"/>
    </location>
</feature>
<name>A0A813PZB4_9BILA</name>
<evidence type="ECO:0000256" key="1">
    <source>
        <dbReference type="SAM" id="MobiDB-lite"/>
    </source>
</evidence>
<evidence type="ECO:0000313" key="7">
    <source>
        <dbReference type="Proteomes" id="UP000663870"/>
    </source>
</evidence>
<dbReference type="Proteomes" id="UP000663836">
    <property type="component" value="Unassembled WGS sequence"/>
</dbReference>
<dbReference type="AlphaFoldDB" id="A0A813PZB4"/>
<reference evidence="2" key="1">
    <citation type="submission" date="2021-02" db="EMBL/GenBank/DDBJ databases">
        <authorList>
            <person name="Nowell W R."/>
        </authorList>
    </citation>
    <scope>NUCLEOTIDE SEQUENCE</scope>
</reference>
<protein>
    <submittedName>
        <fullName evidence="2">Uncharacterized protein</fullName>
    </submittedName>
</protein>
<feature type="region of interest" description="Disordered" evidence="1">
    <location>
        <begin position="156"/>
        <end position="176"/>
    </location>
</feature>
<dbReference type="EMBL" id="CAJOBD010004010">
    <property type="protein sequence ID" value="CAF3976390.1"/>
    <property type="molecule type" value="Genomic_DNA"/>
</dbReference>
<keyword evidence="7" id="KW-1185">Reference proteome</keyword>
<dbReference type="EMBL" id="CAJNOL010000039">
    <property type="protein sequence ID" value="CAF0775977.1"/>
    <property type="molecule type" value="Genomic_DNA"/>
</dbReference>
<dbReference type="Proteomes" id="UP000663864">
    <property type="component" value="Unassembled WGS sequence"/>
</dbReference>
<feature type="region of interest" description="Disordered" evidence="1">
    <location>
        <begin position="83"/>
        <end position="102"/>
    </location>
</feature>
<evidence type="ECO:0000313" key="6">
    <source>
        <dbReference type="Proteomes" id="UP000663854"/>
    </source>
</evidence>
<accession>A0A813PZB4</accession>
<dbReference type="Proteomes" id="UP000663854">
    <property type="component" value="Unassembled WGS sequence"/>
</dbReference>
<evidence type="ECO:0000313" key="4">
    <source>
        <dbReference type="EMBL" id="CAF0781607.1"/>
    </source>
</evidence>
<sequence>MVNDNISTSVVPLANRPISRKPRAHSPTLSTGKNLTSDCYINRISTGTNQSSLSKLPNLISKTSSTHTLTSDPMQLKRYRSQQQKDLFNSSSSKFERQSTNINSQTRLPTLYTLISDNDQKRISEFRRRQIYALNHLMRELEQEQFRQFRKLHSIDTNNHENTENSNEDANKNSLT</sequence>
<proteinExistence type="predicted"/>
<organism evidence="2 6">
    <name type="scientific">Rotaria sordida</name>
    <dbReference type="NCBI Taxonomy" id="392033"/>
    <lineage>
        <taxon>Eukaryota</taxon>
        <taxon>Metazoa</taxon>
        <taxon>Spiralia</taxon>
        <taxon>Gnathifera</taxon>
        <taxon>Rotifera</taxon>
        <taxon>Eurotatoria</taxon>
        <taxon>Bdelloidea</taxon>
        <taxon>Philodinida</taxon>
        <taxon>Philodinidae</taxon>
        <taxon>Rotaria</taxon>
    </lineage>
</organism>
<comment type="caution">
    <text evidence="2">The sequence shown here is derived from an EMBL/GenBank/DDBJ whole genome shotgun (WGS) entry which is preliminary data.</text>
</comment>